<protein>
    <submittedName>
        <fullName evidence="2">TrkA family potassium uptake protein</fullName>
    </submittedName>
</protein>
<reference evidence="2" key="1">
    <citation type="journal article" date="2021" name="PeerJ">
        <title>Extensive microbial diversity within the chicken gut microbiome revealed by metagenomics and culture.</title>
        <authorList>
            <person name="Gilroy R."/>
            <person name="Ravi A."/>
            <person name="Getino M."/>
            <person name="Pursley I."/>
            <person name="Horton D.L."/>
            <person name="Alikhan N.F."/>
            <person name="Baker D."/>
            <person name="Gharbi K."/>
            <person name="Hall N."/>
            <person name="Watson M."/>
            <person name="Adriaenssens E.M."/>
            <person name="Foster-Nyarko E."/>
            <person name="Jarju S."/>
            <person name="Secka A."/>
            <person name="Antonio M."/>
            <person name="Oren A."/>
            <person name="Chaudhuri R.R."/>
            <person name="La Ragione R."/>
            <person name="Hildebrand F."/>
            <person name="Pallen M.J."/>
        </authorList>
    </citation>
    <scope>NUCLEOTIDE SEQUENCE</scope>
    <source>
        <strain evidence="2">G4-2901</strain>
    </source>
</reference>
<reference evidence="2" key="2">
    <citation type="submission" date="2021-04" db="EMBL/GenBank/DDBJ databases">
        <authorList>
            <person name="Gilroy R."/>
        </authorList>
    </citation>
    <scope>NUCLEOTIDE SEQUENCE</scope>
    <source>
        <strain evidence="2">G4-2901</strain>
    </source>
</reference>
<gene>
    <name evidence="2" type="ORF">H9777_00825</name>
</gene>
<dbReference type="AlphaFoldDB" id="A0A948WVR4"/>
<accession>A0A948WVR4</accession>
<dbReference type="Gene3D" id="3.30.70.1450">
    <property type="entry name" value="Regulator of K+ conductance, C-terminal domain"/>
    <property type="match status" value="1"/>
</dbReference>
<dbReference type="Gene3D" id="3.40.50.720">
    <property type="entry name" value="NAD(P)-binding Rossmann-like Domain"/>
    <property type="match status" value="1"/>
</dbReference>
<name>A0A948WVR4_9BACT</name>
<comment type="caution">
    <text evidence="2">The sequence shown here is derived from an EMBL/GenBank/DDBJ whole genome shotgun (WGS) entry which is preliminary data.</text>
</comment>
<dbReference type="PANTHER" id="PTHR43833:SF7">
    <property type="entry name" value="KTR SYSTEM POTASSIUM UPTAKE PROTEIN C"/>
    <property type="match status" value="1"/>
</dbReference>
<dbReference type="Pfam" id="PF02254">
    <property type="entry name" value="TrkA_N"/>
    <property type="match status" value="1"/>
</dbReference>
<evidence type="ECO:0000313" key="2">
    <source>
        <dbReference type="EMBL" id="MBU3836879.1"/>
    </source>
</evidence>
<dbReference type="InterPro" id="IPR036721">
    <property type="entry name" value="RCK_C_sf"/>
</dbReference>
<evidence type="ECO:0000313" key="3">
    <source>
        <dbReference type="Proteomes" id="UP000783796"/>
    </source>
</evidence>
<dbReference type="Proteomes" id="UP000783796">
    <property type="component" value="Unassembled WGS sequence"/>
</dbReference>
<sequence length="229" mass="25736">MKYLIIGLGNYGGVLAEELTALGHEVVGVDSEEFQAERYKDKVATTYVLDVTDEMALSVLPLNSVDIVIVAIGENFGASVRIVSLLKKHNVKHIYARAADEVHKAVLDAFSLDRILTPEKDAARLLVQLMELNAEVEHFSVDENNYVFKFSIPSKLIGYKINELSIEEEFKIRIISVIMGKHTSNILGISKVEKVSEVSYPEDYELKQDDGLVCYGQYADFIKFWKSVK</sequence>
<dbReference type="GO" id="GO:0006813">
    <property type="term" value="P:potassium ion transport"/>
    <property type="evidence" value="ECO:0007669"/>
    <property type="project" value="InterPro"/>
</dbReference>
<dbReference type="SUPFAM" id="SSF51735">
    <property type="entry name" value="NAD(P)-binding Rossmann-fold domains"/>
    <property type="match status" value="1"/>
</dbReference>
<organism evidence="2 3">
    <name type="scientific">Candidatus Phocaeicola faecigallinarum</name>
    <dbReference type="NCBI Taxonomy" id="2838732"/>
    <lineage>
        <taxon>Bacteria</taxon>
        <taxon>Pseudomonadati</taxon>
        <taxon>Bacteroidota</taxon>
        <taxon>Bacteroidia</taxon>
        <taxon>Bacteroidales</taxon>
        <taxon>Bacteroidaceae</taxon>
        <taxon>Phocaeicola</taxon>
    </lineage>
</organism>
<dbReference type="EMBL" id="JAHLFW010000006">
    <property type="protein sequence ID" value="MBU3836879.1"/>
    <property type="molecule type" value="Genomic_DNA"/>
</dbReference>
<evidence type="ECO:0000259" key="1">
    <source>
        <dbReference type="Pfam" id="PF02254"/>
    </source>
</evidence>
<dbReference type="InterPro" id="IPR003148">
    <property type="entry name" value="RCK_N"/>
</dbReference>
<dbReference type="InterPro" id="IPR050721">
    <property type="entry name" value="Trk_Ktr_HKT_K-transport"/>
</dbReference>
<dbReference type="InterPro" id="IPR036291">
    <property type="entry name" value="NAD(P)-bd_dom_sf"/>
</dbReference>
<proteinExistence type="predicted"/>
<feature type="domain" description="RCK N-terminal" evidence="1">
    <location>
        <begin position="3"/>
        <end position="118"/>
    </location>
</feature>
<dbReference type="PANTHER" id="PTHR43833">
    <property type="entry name" value="POTASSIUM CHANNEL PROTEIN 2-RELATED-RELATED"/>
    <property type="match status" value="1"/>
</dbReference>